<dbReference type="RefSeq" id="WP_252113945.1">
    <property type="nucleotide sequence ID" value="NZ_JAMSCK010000004.1"/>
</dbReference>
<dbReference type="Proteomes" id="UP001155077">
    <property type="component" value="Unassembled WGS sequence"/>
</dbReference>
<sequence>MLAKCEAFSTFSTNDLNEAKKFYGDLLGLEISENKMGLLELDLVNHLVLIYPKPDHEPANFTVLNFKVNNLEEHVDKLTAKGVKFEQYDGVVKTDLKGIHRSDKGPSIAWFKDTAGNILSIIEEN</sequence>
<accession>A0ABT0Z329</accession>
<comment type="caution">
    <text evidence="2">The sequence shown here is derived from an EMBL/GenBank/DDBJ whole genome shotgun (WGS) entry which is preliminary data.</text>
</comment>
<dbReference type="InterPro" id="IPR037523">
    <property type="entry name" value="VOC_core"/>
</dbReference>
<dbReference type="InterPro" id="IPR004360">
    <property type="entry name" value="Glyas_Fos-R_dOase_dom"/>
</dbReference>
<evidence type="ECO:0000313" key="2">
    <source>
        <dbReference type="EMBL" id="MCM8570137.1"/>
    </source>
</evidence>
<name>A0ABT0Z329_9FLAO</name>
<gene>
    <name evidence="2" type="ORF">NE848_12160</name>
</gene>
<proteinExistence type="predicted"/>
<dbReference type="PROSITE" id="PS51819">
    <property type="entry name" value="VOC"/>
    <property type="match status" value="1"/>
</dbReference>
<keyword evidence="3" id="KW-1185">Reference proteome</keyword>
<dbReference type="Pfam" id="PF00903">
    <property type="entry name" value="Glyoxalase"/>
    <property type="match status" value="1"/>
</dbReference>
<organism evidence="2 3">
    <name type="scientific">Gramella jeungdoensis</name>
    <dbReference type="NCBI Taxonomy" id="708091"/>
    <lineage>
        <taxon>Bacteria</taxon>
        <taxon>Pseudomonadati</taxon>
        <taxon>Bacteroidota</taxon>
        <taxon>Flavobacteriia</taxon>
        <taxon>Flavobacteriales</taxon>
        <taxon>Flavobacteriaceae</taxon>
        <taxon>Christiangramia</taxon>
    </lineage>
</organism>
<dbReference type="SUPFAM" id="SSF54593">
    <property type="entry name" value="Glyoxalase/Bleomycin resistance protein/Dihydroxybiphenyl dioxygenase"/>
    <property type="match status" value="1"/>
</dbReference>
<dbReference type="InterPro" id="IPR029068">
    <property type="entry name" value="Glyas_Bleomycin-R_OHBP_Dase"/>
</dbReference>
<evidence type="ECO:0000313" key="3">
    <source>
        <dbReference type="Proteomes" id="UP001155077"/>
    </source>
</evidence>
<dbReference type="Gene3D" id="3.10.180.10">
    <property type="entry name" value="2,3-Dihydroxybiphenyl 1,2-Dioxygenase, domain 1"/>
    <property type="match status" value="1"/>
</dbReference>
<protein>
    <submittedName>
        <fullName evidence="2">VOC family protein</fullName>
    </submittedName>
</protein>
<dbReference type="EMBL" id="JAMSCK010000004">
    <property type="protein sequence ID" value="MCM8570137.1"/>
    <property type="molecule type" value="Genomic_DNA"/>
</dbReference>
<feature type="domain" description="VOC" evidence="1">
    <location>
        <begin position="1"/>
        <end position="124"/>
    </location>
</feature>
<reference evidence="2" key="1">
    <citation type="submission" date="2022-06" db="EMBL/GenBank/DDBJ databases">
        <title>Gramella sediminis sp. nov., isolated from deep-sea sediment of the Indian Ocean.</title>
        <authorList>
            <person name="Yang L."/>
        </authorList>
    </citation>
    <scope>NUCLEOTIDE SEQUENCE</scope>
    <source>
        <strain evidence="2">HMD3159</strain>
    </source>
</reference>
<evidence type="ECO:0000259" key="1">
    <source>
        <dbReference type="PROSITE" id="PS51819"/>
    </source>
</evidence>